<name>Q5F1X6_ORYSJ</name>
<evidence type="ECO:0000313" key="1">
    <source>
        <dbReference type="EMBL" id="BAD89459.1"/>
    </source>
</evidence>
<reference evidence="1" key="1">
    <citation type="submission" date="2005-01" db="EMBL/GenBank/DDBJ databases">
        <title>Oryza sativa nipponbare(GA3) genomic DNA, chromosome 1, BAC clone:B1642C07.</title>
        <authorList>
            <person name="Sasaki T."/>
            <person name="Matsumoto T."/>
            <person name="Fujisawa M."/>
        </authorList>
    </citation>
    <scope>NUCLEOTIDE SEQUENCE</scope>
</reference>
<organism evidence="1">
    <name type="scientific">Oryza sativa subsp. japonica</name>
    <name type="common">Rice</name>
    <dbReference type="NCBI Taxonomy" id="39947"/>
    <lineage>
        <taxon>Eukaryota</taxon>
        <taxon>Viridiplantae</taxon>
        <taxon>Streptophyta</taxon>
        <taxon>Embryophyta</taxon>
        <taxon>Tracheophyta</taxon>
        <taxon>Spermatophyta</taxon>
        <taxon>Magnoliopsida</taxon>
        <taxon>Liliopsida</taxon>
        <taxon>Poales</taxon>
        <taxon>Poaceae</taxon>
        <taxon>BOP clade</taxon>
        <taxon>Oryzoideae</taxon>
        <taxon>Oryzeae</taxon>
        <taxon>Oryzinae</taxon>
        <taxon>Oryza</taxon>
        <taxon>Oryza sativa</taxon>
    </lineage>
</organism>
<proteinExistence type="predicted"/>
<protein>
    <submittedName>
        <fullName evidence="1">Disease resistance protein-like</fullName>
    </submittedName>
</protein>
<accession>Q5F1X6</accession>
<gene>
    <name evidence="1" type="primary">B1642C07.49</name>
</gene>
<dbReference type="EMBL" id="AP008246">
    <property type="protein sequence ID" value="BAD89459.1"/>
    <property type="molecule type" value="Genomic_DNA"/>
</dbReference>
<sequence length="142" mass="14521">MDLVEGEEARIDKGVEEAATAPAERIRWSSTPSRGSADGSGVFGGLIRWRRQQLPLAGLTKAAAVAFPAGASGGGGGGGISGEWIRRSSTPLLLSLRAQASPAAAAVASALPWADPVEVAAVVFPAGESSFFEAKTRIYSII</sequence>
<dbReference type="AlphaFoldDB" id="Q5F1X6"/>